<dbReference type="Proteomes" id="UP000225872">
    <property type="component" value="Unassembled WGS sequence"/>
</dbReference>
<evidence type="ECO:0000313" key="1">
    <source>
        <dbReference type="EMBL" id="PGS99411.1"/>
    </source>
</evidence>
<evidence type="ECO:0000313" key="2">
    <source>
        <dbReference type="Proteomes" id="UP000225872"/>
    </source>
</evidence>
<name>A0A2C1DG64_BACCE</name>
<organism evidence="1 2">
    <name type="scientific">Bacillus cereus</name>
    <dbReference type="NCBI Taxonomy" id="1396"/>
    <lineage>
        <taxon>Bacteria</taxon>
        <taxon>Bacillati</taxon>
        <taxon>Bacillota</taxon>
        <taxon>Bacilli</taxon>
        <taxon>Bacillales</taxon>
        <taxon>Bacillaceae</taxon>
        <taxon>Bacillus</taxon>
        <taxon>Bacillus cereus group</taxon>
    </lineage>
</organism>
<dbReference type="EMBL" id="NULO01000059">
    <property type="protein sequence ID" value="PGS99411.1"/>
    <property type="molecule type" value="Genomic_DNA"/>
</dbReference>
<proteinExistence type="predicted"/>
<accession>A0A2C1DG64</accession>
<reference evidence="1 2" key="1">
    <citation type="submission" date="2017-09" db="EMBL/GenBank/DDBJ databases">
        <title>Large-scale bioinformatics analysis of Bacillus genomes uncovers conserved roles of natural products in bacterial physiology.</title>
        <authorList>
            <consortium name="Agbiome Team Llc"/>
            <person name="Bleich R.M."/>
            <person name="Grubbs K.J."/>
            <person name="Santa Maria K.C."/>
            <person name="Allen S.E."/>
            <person name="Farag S."/>
            <person name="Shank E.A."/>
            <person name="Bowers A."/>
        </authorList>
    </citation>
    <scope>NUCLEOTIDE SEQUENCE [LARGE SCALE GENOMIC DNA]</scope>
    <source>
        <strain evidence="1 2">AFS041432</strain>
    </source>
</reference>
<sequence length="64" mass="7411">MISYCECFFTKQISNSVWYYVNYCNNIRVKKTITLIISSSIIEKEQNAPFCMEKGLYALGGLNK</sequence>
<dbReference type="AlphaFoldDB" id="A0A2C1DG64"/>
<comment type="caution">
    <text evidence="1">The sequence shown here is derived from an EMBL/GenBank/DDBJ whole genome shotgun (WGS) entry which is preliminary data.</text>
</comment>
<gene>
    <name evidence="1" type="ORF">COD09_17900</name>
</gene>
<protein>
    <submittedName>
        <fullName evidence="1">Uncharacterized protein</fullName>
    </submittedName>
</protein>